<gene>
    <name evidence="3" type="ORF">BT63DRAFT_449585</name>
</gene>
<evidence type="ECO:0000259" key="2">
    <source>
        <dbReference type="SMART" id="SM00355"/>
    </source>
</evidence>
<reference evidence="3" key="1">
    <citation type="journal article" date="2020" name="Stud. Mycol.">
        <title>101 Dothideomycetes genomes: a test case for predicting lifestyles and emergence of pathogens.</title>
        <authorList>
            <person name="Haridas S."/>
            <person name="Albert R."/>
            <person name="Binder M."/>
            <person name="Bloem J."/>
            <person name="Labutti K."/>
            <person name="Salamov A."/>
            <person name="Andreopoulos B."/>
            <person name="Baker S."/>
            <person name="Barry K."/>
            <person name="Bills G."/>
            <person name="Bluhm B."/>
            <person name="Cannon C."/>
            <person name="Castanera R."/>
            <person name="Culley D."/>
            <person name="Daum C."/>
            <person name="Ezra D."/>
            <person name="Gonzalez J."/>
            <person name="Henrissat B."/>
            <person name="Kuo A."/>
            <person name="Liang C."/>
            <person name="Lipzen A."/>
            <person name="Lutzoni F."/>
            <person name="Magnuson J."/>
            <person name="Mondo S."/>
            <person name="Nolan M."/>
            <person name="Ohm R."/>
            <person name="Pangilinan J."/>
            <person name="Park H.-J."/>
            <person name="Ramirez L."/>
            <person name="Alfaro M."/>
            <person name="Sun H."/>
            <person name="Tritt A."/>
            <person name="Yoshinaga Y."/>
            <person name="Zwiers L.-H."/>
            <person name="Turgeon B."/>
            <person name="Goodwin S."/>
            <person name="Spatafora J."/>
            <person name="Crous P."/>
            <person name="Grigoriev I."/>
        </authorList>
    </citation>
    <scope>NUCLEOTIDE SEQUENCE</scope>
    <source>
        <strain evidence="3">CBS 115976</strain>
    </source>
</reference>
<evidence type="ECO:0000256" key="1">
    <source>
        <dbReference type="SAM" id="MobiDB-lite"/>
    </source>
</evidence>
<feature type="compositionally biased region" description="Polar residues" evidence="1">
    <location>
        <begin position="214"/>
        <end position="226"/>
    </location>
</feature>
<dbReference type="EMBL" id="MU004230">
    <property type="protein sequence ID" value="KAF2674594.1"/>
    <property type="molecule type" value="Genomic_DNA"/>
</dbReference>
<dbReference type="SMART" id="SM00355">
    <property type="entry name" value="ZnF_C2H2"/>
    <property type="match status" value="3"/>
</dbReference>
<accession>A0A6A6UUI4</accession>
<evidence type="ECO:0000313" key="4">
    <source>
        <dbReference type="Proteomes" id="UP000799302"/>
    </source>
</evidence>
<feature type="domain" description="C2H2-type" evidence="2">
    <location>
        <begin position="451"/>
        <end position="478"/>
    </location>
</feature>
<feature type="compositionally biased region" description="Acidic residues" evidence="1">
    <location>
        <begin position="242"/>
        <end position="254"/>
    </location>
</feature>
<proteinExistence type="predicted"/>
<dbReference type="AlphaFoldDB" id="A0A6A6UUI4"/>
<feature type="region of interest" description="Disordered" evidence="1">
    <location>
        <begin position="198"/>
        <end position="317"/>
    </location>
</feature>
<dbReference type="OrthoDB" id="5388486at2759"/>
<sequence length="528" mass="59951">MAFPAYENHTRESEANYGQPSSEWYQNFEDFEFQPQSYSQTSHSALFSDRKTDSYSRHHFGMNRYMDDVDTIPYPPDRSYFYDDEHFHRLQPTHTLAYNQPKNNPFQPHSPVRILNDLEDLDSISSGTRTFSVGNEDPRSPVCLPHPYYAPPRLLADSGDIPSMPMTSPQVTMVGSHFVTLNQVEHVPNATQDEAMSDIDAEGDDDPSILPPSKQVTDWPSTKSEQPPTPELQHESIASPSNDDEVLSDADANDSDYVNTNTRSRRSSKRTPPTSIRSRRSARRPSGDNRASINLEVPQSRAPKSKRATYTKAGARSNNPTNVIRPFFCPLAPYGCAATFSSKNEWKRHVSTQHVKIGIWRCEICQPQPTATGTLGSYNDFNRKDLFMQHLKRMHANELCNSPEYTSLAPLGAEMVDCVDRANDPYSVAAVVLNTVVSRCWKILRELPTTCRCPLCDNKEFQGHSAWEDYMEHLAGTHFERRRSGEKVVRPIWREDNDLCHWLQAEGLIEPDNKGGWRVGDGQPKRNV</sequence>
<feature type="compositionally biased region" description="Acidic residues" evidence="1">
    <location>
        <begin position="198"/>
        <end position="207"/>
    </location>
</feature>
<protein>
    <recommendedName>
        <fullName evidence="2">C2H2-type domain-containing protein</fullName>
    </recommendedName>
</protein>
<dbReference type="InterPro" id="IPR013087">
    <property type="entry name" value="Znf_C2H2_type"/>
</dbReference>
<dbReference type="GO" id="GO:0003700">
    <property type="term" value="F:DNA-binding transcription factor activity"/>
    <property type="evidence" value="ECO:0007669"/>
    <property type="project" value="InterPro"/>
</dbReference>
<dbReference type="Proteomes" id="UP000799302">
    <property type="component" value="Unassembled WGS sequence"/>
</dbReference>
<name>A0A6A6UUI4_9PEZI</name>
<dbReference type="PANTHER" id="PTHR23225:SF2">
    <property type="entry name" value="AT09679P-RELATED"/>
    <property type="match status" value="1"/>
</dbReference>
<feature type="domain" description="C2H2-type" evidence="2">
    <location>
        <begin position="360"/>
        <end position="395"/>
    </location>
</feature>
<dbReference type="PANTHER" id="PTHR23225">
    <property type="entry name" value="ZINC FINGER PROTEIN"/>
    <property type="match status" value="1"/>
</dbReference>
<organism evidence="3 4">
    <name type="scientific">Microthyrium microscopicum</name>
    <dbReference type="NCBI Taxonomy" id="703497"/>
    <lineage>
        <taxon>Eukaryota</taxon>
        <taxon>Fungi</taxon>
        <taxon>Dikarya</taxon>
        <taxon>Ascomycota</taxon>
        <taxon>Pezizomycotina</taxon>
        <taxon>Dothideomycetes</taxon>
        <taxon>Dothideomycetes incertae sedis</taxon>
        <taxon>Microthyriales</taxon>
        <taxon>Microthyriaceae</taxon>
        <taxon>Microthyrium</taxon>
    </lineage>
</organism>
<feature type="domain" description="C2H2-type" evidence="2">
    <location>
        <begin position="327"/>
        <end position="354"/>
    </location>
</feature>
<evidence type="ECO:0000313" key="3">
    <source>
        <dbReference type="EMBL" id="KAF2674594.1"/>
    </source>
</evidence>
<dbReference type="InterPro" id="IPR039970">
    <property type="entry name" value="TF_Grauzone"/>
</dbReference>
<keyword evidence="4" id="KW-1185">Reference proteome</keyword>
<feature type="region of interest" description="Disordered" evidence="1">
    <location>
        <begin position="1"/>
        <end position="20"/>
    </location>
</feature>
<dbReference type="Gene3D" id="3.30.160.60">
    <property type="entry name" value="Classic Zinc Finger"/>
    <property type="match status" value="1"/>
</dbReference>